<comment type="caution">
    <text evidence="3">The sequence shown here is derived from an EMBL/GenBank/DDBJ whole genome shotgun (WGS) entry which is preliminary data.</text>
</comment>
<dbReference type="Gene3D" id="2.60.120.650">
    <property type="entry name" value="Cupin"/>
    <property type="match status" value="1"/>
</dbReference>
<accession>A0AAD9IGF3</accession>
<evidence type="ECO:0000259" key="2">
    <source>
        <dbReference type="PROSITE" id="PS51184"/>
    </source>
</evidence>
<dbReference type="PANTHER" id="PTHR12461:SF105">
    <property type="entry name" value="HYPOXIA-INDUCIBLE FACTOR 1-ALPHA INHIBITOR"/>
    <property type="match status" value="1"/>
</dbReference>
<evidence type="ECO:0000256" key="1">
    <source>
        <dbReference type="ARBA" id="ARBA00006801"/>
    </source>
</evidence>
<evidence type="ECO:0000313" key="3">
    <source>
        <dbReference type="EMBL" id="KAK2076674.1"/>
    </source>
</evidence>
<name>A0AAD9IGF3_PROWI</name>
<sequence length="65" mass="7513">MRQGMHTNSSTVDLDCQTDDDRARLAGVPYWDCRVRAGDALYIPPGWWHYVKATTTSFSVSFWWS</sequence>
<evidence type="ECO:0000313" key="4">
    <source>
        <dbReference type="Proteomes" id="UP001255856"/>
    </source>
</evidence>
<feature type="domain" description="JmjC" evidence="2">
    <location>
        <begin position="1"/>
        <end position="65"/>
    </location>
</feature>
<dbReference type="PROSITE" id="PS51184">
    <property type="entry name" value="JMJC"/>
    <property type="match status" value="1"/>
</dbReference>
<dbReference type="PANTHER" id="PTHR12461">
    <property type="entry name" value="HYPOXIA-INDUCIBLE FACTOR 1 ALPHA INHIBITOR-RELATED"/>
    <property type="match status" value="1"/>
</dbReference>
<dbReference type="SUPFAM" id="SSF51197">
    <property type="entry name" value="Clavaminate synthase-like"/>
    <property type="match status" value="1"/>
</dbReference>
<protein>
    <recommendedName>
        <fullName evidence="2">JmjC domain-containing protein</fullName>
    </recommendedName>
</protein>
<dbReference type="InterPro" id="IPR041667">
    <property type="entry name" value="Cupin_8"/>
</dbReference>
<comment type="similarity">
    <text evidence="1">Belongs to the JARID1 histone demethylase family.</text>
</comment>
<dbReference type="EMBL" id="JASFZW010000009">
    <property type="protein sequence ID" value="KAK2076674.1"/>
    <property type="molecule type" value="Genomic_DNA"/>
</dbReference>
<organism evidence="3 4">
    <name type="scientific">Prototheca wickerhamii</name>
    <dbReference type="NCBI Taxonomy" id="3111"/>
    <lineage>
        <taxon>Eukaryota</taxon>
        <taxon>Viridiplantae</taxon>
        <taxon>Chlorophyta</taxon>
        <taxon>core chlorophytes</taxon>
        <taxon>Trebouxiophyceae</taxon>
        <taxon>Chlorellales</taxon>
        <taxon>Chlorellaceae</taxon>
        <taxon>Prototheca</taxon>
    </lineage>
</organism>
<dbReference type="InterPro" id="IPR003347">
    <property type="entry name" value="JmjC_dom"/>
</dbReference>
<reference evidence="3" key="1">
    <citation type="submission" date="2021-01" db="EMBL/GenBank/DDBJ databases">
        <authorList>
            <person name="Eckstrom K.M.E."/>
        </authorList>
    </citation>
    <scope>NUCLEOTIDE SEQUENCE</scope>
    <source>
        <strain evidence="3">UVCC 0001</strain>
    </source>
</reference>
<dbReference type="Proteomes" id="UP001255856">
    <property type="component" value="Unassembled WGS sequence"/>
</dbReference>
<gene>
    <name evidence="3" type="ORF">QBZ16_005434</name>
</gene>
<proteinExistence type="inferred from homology"/>
<keyword evidence="4" id="KW-1185">Reference proteome</keyword>
<dbReference type="Pfam" id="PF13621">
    <property type="entry name" value="Cupin_8"/>
    <property type="match status" value="1"/>
</dbReference>
<dbReference type="AlphaFoldDB" id="A0AAD9IGF3"/>